<dbReference type="InterPro" id="IPR026869">
    <property type="entry name" value="EgtC-like"/>
</dbReference>
<evidence type="ECO:0008006" key="4">
    <source>
        <dbReference type="Google" id="ProtNLM"/>
    </source>
</evidence>
<dbReference type="PANTHER" id="PTHR42824">
    <property type="entry name" value="GLUTAMINE AMIDOTRANSFERASE"/>
    <property type="match status" value="1"/>
</dbReference>
<dbReference type="PANTHER" id="PTHR42824:SF1">
    <property type="entry name" value="GLUTAMINE AMIDOTRANSFERASE YAFJ-RELATED"/>
    <property type="match status" value="1"/>
</dbReference>
<dbReference type="Proteomes" id="UP000230580">
    <property type="component" value="Unassembled WGS sequence"/>
</dbReference>
<comment type="caution">
    <text evidence="2">The sequence shown here is derived from an EMBL/GenBank/DDBJ whole genome shotgun (WGS) entry which is preliminary data.</text>
</comment>
<dbReference type="AlphaFoldDB" id="A0A2M8F4R3"/>
<dbReference type="EMBL" id="PFRZ01000009">
    <property type="protein sequence ID" value="PJC34294.1"/>
    <property type="molecule type" value="Genomic_DNA"/>
</dbReference>
<sequence>MCRFLLAKSENPIKPKTILEQFSIMAQKNKTYDGDWQGDGWGFSWYENSSWKLYRSIKPIWQDRSTFQNFPKTNLFSIHVRSASFPHHKNNIQFNQPYLSNDYIFVFNGLLKKVSLSIPGKIGAEKIWFLLKKNLRSKKPSEALEKVGDILKKNSKEIQALNIGLSDGKNIYTFSFFTKHPEYYKIRYFKVSSLSLISSEPIGEYIFDTADNNSIICL</sequence>
<organism evidence="2 3">
    <name type="scientific">Candidatus Roizmanbacteria bacterium CG_4_9_14_0_2_um_filter_35_15</name>
    <dbReference type="NCBI Taxonomy" id="1974836"/>
    <lineage>
        <taxon>Bacteria</taxon>
        <taxon>Candidatus Roizmaniibacteriota</taxon>
    </lineage>
</organism>
<keyword evidence="1" id="KW-0315">Glutamine amidotransferase</keyword>
<accession>A0A2M8F4R3</accession>
<dbReference type="Gene3D" id="3.60.20.10">
    <property type="entry name" value="Glutamine Phosphoribosylpyrophosphate, subunit 1, domain 1"/>
    <property type="match status" value="1"/>
</dbReference>
<evidence type="ECO:0000313" key="3">
    <source>
        <dbReference type="Proteomes" id="UP000230580"/>
    </source>
</evidence>
<protein>
    <recommendedName>
        <fullName evidence="4">Glutamine amidotransferase type-2 domain-containing protein</fullName>
    </recommendedName>
</protein>
<evidence type="ECO:0000313" key="2">
    <source>
        <dbReference type="EMBL" id="PJC34294.1"/>
    </source>
</evidence>
<gene>
    <name evidence="2" type="ORF">CO048_00865</name>
</gene>
<dbReference type="InterPro" id="IPR029055">
    <property type="entry name" value="Ntn_hydrolases_N"/>
</dbReference>
<evidence type="ECO:0000256" key="1">
    <source>
        <dbReference type="ARBA" id="ARBA00022962"/>
    </source>
</evidence>
<reference evidence="3" key="1">
    <citation type="submission" date="2017-09" db="EMBL/GenBank/DDBJ databases">
        <title>Depth-based differentiation of microbial function through sediment-hosted aquifers and enrichment of novel symbionts in the deep terrestrial subsurface.</title>
        <authorList>
            <person name="Probst A.J."/>
            <person name="Ladd B."/>
            <person name="Jarett J.K."/>
            <person name="Geller-Mcgrath D.E."/>
            <person name="Sieber C.M.K."/>
            <person name="Emerson J.B."/>
            <person name="Anantharaman K."/>
            <person name="Thomas B.C."/>
            <person name="Malmstrom R."/>
            <person name="Stieglmeier M."/>
            <person name="Klingl A."/>
            <person name="Woyke T."/>
            <person name="Ryan C.M."/>
            <person name="Banfield J.F."/>
        </authorList>
    </citation>
    <scope>NUCLEOTIDE SEQUENCE [LARGE SCALE GENOMIC DNA]</scope>
</reference>
<dbReference type="Pfam" id="PF13230">
    <property type="entry name" value="GATase_4"/>
    <property type="match status" value="1"/>
</dbReference>
<proteinExistence type="predicted"/>
<name>A0A2M8F4R3_9BACT</name>
<dbReference type="SUPFAM" id="SSF56235">
    <property type="entry name" value="N-terminal nucleophile aminohydrolases (Ntn hydrolases)"/>
    <property type="match status" value="1"/>
</dbReference>